<keyword evidence="2" id="KW-1185">Reference proteome</keyword>
<dbReference type="Proteomes" id="UP000183700">
    <property type="component" value="Unassembled WGS sequence"/>
</dbReference>
<gene>
    <name evidence="1" type="ORF">RV00_GL000986</name>
</gene>
<comment type="caution">
    <text evidence="1">The sequence shown here is derived from an EMBL/GenBank/DDBJ whole genome shotgun (WGS) entry which is preliminary data.</text>
</comment>
<evidence type="ECO:0000313" key="2">
    <source>
        <dbReference type="Proteomes" id="UP000183700"/>
    </source>
</evidence>
<sequence>MTKIDPRKIENGRLRRVIKKHLHSFIKAKKEGGVIGRKL</sequence>
<dbReference type="AlphaFoldDB" id="A0A1L8SPP1"/>
<organism evidence="1 2">
    <name type="scientific">Enterococcus devriesei</name>
    <dbReference type="NCBI Taxonomy" id="319970"/>
    <lineage>
        <taxon>Bacteria</taxon>
        <taxon>Bacillati</taxon>
        <taxon>Bacillota</taxon>
        <taxon>Bacilli</taxon>
        <taxon>Lactobacillales</taxon>
        <taxon>Enterococcaceae</taxon>
        <taxon>Enterococcus</taxon>
    </lineage>
</organism>
<proteinExistence type="predicted"/>
<reference evidence="1 2" key="1">
    <citation type="submission" date="2014-12" db="EMBL/GenBank/DDBJ databases">
        <title>Draft genome sequences of 29 type strains of Enterococci.</title>
        <authorList>
            <person name="Zhong Z."/>
            <person name="Sun Z."/>
            <person name="Liu W."/>
            <person name="Zhang W."/>
            <person name="Zhang H."/>
        </authorList>
    </citation>
    <scope>NUCLEOTIDE SEQUENCE [LARGE SCALE GENOMIC DNA]</scope>
    <source>
        <strain evidence="1 2">DSM 22802</strain>
    </source>
</reference>
<accession>A0A1L8SPP1</accession>
<name>A0A1L8SPP1_9ENTE</name>
<dbReference type="EMBL" id="JXKM01000016">
    <property type="protein sequence ID" value="OJG33933.1"/>
    <property type="molecule type" value="Genomic_DNA"/>
</dbReference>
<evidence type="ECO:0000313" key="1">
    <source>
        <dbReference type="EMBL" id="OJG33933.1"/>
    </source>
</evidence>
<protein>
    <submittedName>
        <fullName evidence="1">Uncharacterized protein</fullName>
    </submittedName>
</protein>